<sequence>MNVEPATEGNGITYSKILKEIKIENINRDVNELARKYGYLPYIVQRYIDMIGFEETIELLDTFENYEYRPAILCNILRTKCDILIERLKMLGYSITTINWCSNGFLVTKDIKKPSLGSLHEYLKGFYYVYRDQASLIPPLVLHPKPGSKTLDMCAAPGGKSIHMLILMKDKGLLVANDVSKHRIRSLIANMFRMGFKSYMITLENGIRIPKKIERDFDYVLLDAPCSAEGAIMFDKSRKMKTTQENLAKLVFREIMLLKSAINLTKPGGRIVYTTCSIAPEENEYVITKVIDVMKDKVIIEEANIGIGSDGINWYRGMKFYDDVRKCIRIWPHKHKMEGYFVCILRKNT</sequence>
<dbReference type="NCBIfam" id="TIGR00446">
    <property type="entry name" value="nop2p"/>
    <property type="match status" value="1"/>
</dbReference>
<organism evidence="7">
    <name type="scientific">Ignisphaera aggregans</name>
    <dbReference type="NCBI Taxonomy" id="334771"/>
    <lineage>
        <taxon>Archaea</taxon>
        <taxon>Thermoproteota</taxon>
        <taxon>Thermoprotei</taxon>
        <taxon>Desulfurococcales</taxon>
        <taxon>Desulfurococcaceae</taxon>
        <taxon>Ignisphaera</taxon>
    </lineage>
</organism>
<dbReference type="GO" id="GO:0003723">
    <property type="term" value="F:RNA binding"/>
    <property type="evidence" value="ECO:0007669"/>
    <property type="project" value="UniProtKB-KW"/>
</dbReference>
<dbReference type="Gene3D" id="3.40.50.150">
    <property type="entry name" value="Vaccinia Virus protein VP39"/>
    <property type="match status" value="1"/>
</dbReference>
<dbReference type="InterPro" id="IPR023267">
    <property type="entry name" value="RCMT"/>
</dbReference>
<keyword evidence="4" id="KW-0694">RNA-binding</keyword>
<keyword evidence="2 7" id="KW-0808">Transferase</keyword>
<evidence type="ECO:0000313" key="7">
    <source>
        <dbReference type="EMBL" id="HGT98892.1"/>
    </source>
</evidence>
<feature type="domain" description="SAM-dependent MTase RsmB/NOP-type" evidence="5">
    <location>
        <begin position="60"/>
        <end position="348"/>
    </location>
</feature>
<evidence type="ECO:0000256" key="2">
    <source>
        <dbReference type="ARBA" id="ARBA00022679"/>
    </source>
</evidence>
<reference evidence="7" key="1">
    <citation type="journal article" date="2020" name="mSystems">
        <title>Genome- and Community-Level Interaction Insights into Carbon Utilization and Element Cycling Functions of Hydrothermarchaeota in Hydrothermal Sediment.</title>
        <authorList>
            <person name="Zhou Z."/>
            <person name="Liu Y."/>
            <person name="Xu W."/>
            <person name="Pan J."/>
            <person name="Luo Z.H."/>
            <person name="Li M."/>
        </authorList>
    </citation>
    <scope>NUCLEOTIDE SEQUENCE [LARGE SCALE GENOMIC DNA]</scope>
    <source>
        <strain evidence="6">SpSt-629</strain>
        <strain evidence="7">SpSt-688</strain>
    </source>
</reference>
<protein>
    <submittedName>
        <fullName evidence="7">RsmB/NOP family class I SAM-dependent RNA methyltransferase</fullName>
    </submittedName>
</protein>
<dbReference type="PROSITE" id="PS51686">
    <property type="entry name" value="SAM_MT_RSMB_NOP"/>
    <property type="match status" value="1"/>
</dbReference>
<dbReference type="EMBL" id="DTAU01000044">
    <property type="protein sequence ID" value="HFQ78497.1"/>
    <property type="molecule type" value="Genomic_DNA"/>
</dbReference>
<dbReference type="EMBL" id="DTDH01000159">
    <property type="protein sequence ID" value="HGT98892.1"/>
    <property type="molecule type" value="Genomic_DNA"/>
</dbReference>
<dbReference type="PANTHER" id="PTHR22807">
    <property type="entry name" value="NOP2 YEAST -RELATED NOL1/NOP2/FMU SUN DOMAIN-CONTAINING"/>
    <property type="match status" value="1"/>
</dbReference>
<evidence type="ECO:0000313" key="6">
    <source>
        <dbReference type="EMBL" id="HFQ78497.1"/>
    </source>
</evidence>
<dbReference type="InterPro" id="IPR001678">
    <property type="entry name" value="MeTrfase_RsmB-F_NOP2_dom"/>
</dbReference>
<dbReference type="Gene3D" id="3.30.70.1170">
    <property type="entry name" value="Sun protein, domain 3"/>
    <property type="match status" value="1"/>
</dbReference>
<comment type="caution">
    <text evidence="7">The sequence shown here is derived from an EMBL/GenBank/DDBJ whole genome shotgun (WGS) entry which is preliminary data.</text>
</comment>
<proteinExistence type="predicted"/>
<dbReference type="GO" id="GO:0016428">
    <property type="term" value="F:tRNA (cytidine-5-)-methyltransferase activity"/>
    <property type="evidence" value="ECO:0007669"/>
    <property type="project" value="TreeGrafter"/>
</dbReference>
<evidence type="ECO:0000256" key="4">
    <source>
        <dbReference type="ARBA" id="ARBA00022884"/>
    </source>
</evidence>
<dbReference type="GO" id="GO:0030488">
    <property type="term" value="P:tRNA methylation"/>
    <property type="evidence" value="ECO:0007669"/>
    <property type="project" value="TreeGrafter"/>
</dbReference>
<evidence type="ECO:0000259" key="5">
    <source>
        <dbReference type="PROSITE" id="PS51686"/>
    </source>
</evidence>
<dbReference type="InterPro" id="IPR029063">
    <property type="entry name" value="SAM-dependent_MTases_sf"/>
</dbReference>
<dbReference type="PRINTS" id="PR02008">
    <property type="entry name" value="RCMTFAMILY"/>
</dbReference>
<dbReference type="AlphaFoldDB" id="A0A7J3MZ90"/>
<accession>A0A7J3MZ90</accession>
<dbReference type="InterPro" id="IPR011023">
    <property type="entry name" value="Nop2p"/>
</dbReference>
<evidence type="ECO:0000256" key="1">
    <source>
        <dbReference type="ARBA" id="ARBA00022603"/>
    </source>
</evidence>
<gene>
    <name evidence="6" type="ORF">ENT99_02185</name>
    <name evidence="7" type="ORF">ENU64_05635</name>
</gene>
<dbReference type="PANTHER" id="PTHR22807:SF74">
    <property type="entry name" value="TRNA (CYTOSINE(48)-C(5))-METHYLTRANSFERASE"/>
    <property type="match status" value="1"/>
</dbReference>
<name>A0A7J3MZ90_9CREN</name>
<keyword evidence="1 7" id="KW-0489">Methyltransferase</keyword>
<dbReference type="InterPro" id="IPR049560">
    <property type="entry name" value="MeTrfase_RsmB-F_NOP2_cat"/>
</dbReference>
<dbReference type="Pfam" id="PF01189">
    <property type="entry name" value="Methyltr_RsmB-F"/>
    <property type="match status" value="1"/>
</dbReference>
<keyword evidence="3" id="KW-0949">S-adenosyl-L-methionine</keyword>
<dbReference type="SUPFAM" id="SSF53335">
    <property type="entry name" value="S-adenosyl-L-methionine-dependent methyltransferases"/>
    <property type="match status" value="1"/>
</dbReference>
<evidence type="ECO:0000256" key="3">
    <source>
        <dbReference type="ARBA" id="ARBA00022691"/>
    </source>
</evidence>